<name>A0A399JB39_9RHOB</name>
<dbReference type="InterPro" id="IPR029016">
    <property type="entry name" value="GAF-like_dom_sf"/>
</dbReference>
<dbReference type="InterPro" id="IPR036388">
    <property type="entry name" value="WH-like_DNA-bd_sf"/>
</dbReference>
<keyword evidence="3" id="KW-0804">Transcription</keyword>
<dbReference type="PROSITE" id="PS51077">
    <property type="entry name" value="HTH_ICLR"/>
    <property type="match status" value="1"/>
</dbReference>
<dbReference type="GO" id="GO:0003700">
    <property type="term" value="F:DNA-binding transcription factor activity"/>
    <property type="evidence" value="ECO:0007669"/>
    <property type="project" value="TreeGrafter"/>
</dbReference>
<dbReference type="PANTHER" id="PTHR30136:SF35">
    <property type="entry name" value="HTH-TYPE TRANSCRIPTIONAL REGULATOR RV1719"/>
    <property type="match status" value="1"/>
</dbReference>
<organism evidence="6 7">
    <name type="scientific">Pseudooceanicola sediminis</name>
    <dbReference type="NCBI Taxonomy" id="2211117"/>
    <lineage>
        <taxon>Bacteria</taxon>
        <taxon>Pseudomonadati</taxon>
        <taxon>Pseudomonadota</taxon>
        <taxon>Alphaproteobacteria</taxon>
        <taxon>Rhodobacterales</taxon>
        <taxon>Paracoccaceae</taxon>
        <taxon>Pseudooceanicola</taxon>
    </lineage>
</organism>
<dbReference type="InterPro" id="IPR014757">
    <property type="entry name" value="Tscrpt_reg_IclR_C"/>
</dbReference>
<keyword evidence="1" id="KW-0805">Transcription regulation</keyword>
<dbReference type="InterPro" id="IPR036390">
    <property type="entry name" value="WH_DNA-bd_sf"/>
</dbReference>
<accession>A0A399JB39</accession>
<dbReference type="InterPro" id="IPR005471">
    <property type="entry name" value="Tscrpt_reg_IclR_N"/>
</dbReference>
<dbReference type="SUPFAM" id="SSF46785">
    <property type="entry name" value="Winged helix' DNA-binding domain"/>
    <property type="match status" value="1"/>
</dbReference>
<reference evidence="6 7" key="1">
    <citation type="submission" date="2018-08" db="EMBL/GenBank/DDBJ databases">
        <title>Pseudooceanicola sediminis CY03 in the family Rhodobacteracea.</title>
        <authorList>
            <person name="Zhang Y.-J."/>
        </authorList>
    </citation>
    <scope>NUCLEOTIDE SEQUENCE [LARGE SCALE GENOMIC DNA]</scope>
    <source>
        <strain evidence="6 7">CY03</strain>
    </source>
</reference>
<dbReference type="OrthoDB" id="9807558at2"/>
<dbReference type="AlphaFoldDB" id="A0A399JB39"/>
<dbReference type="SMART" id="SM00346">
    <property type="entry name" value="HTH_ICLR"/>
    <property type="match status" value="1"/>
</dbReference>
<dbReference type="Gene3D" id="1.10.10.10">
    <property type="entry name" value="Winged helix-like DNA-binding domain superfamily/Winged helix DNA-binding domain"/>
    <property type="match status" value="1"/>
</dbReference>
<dbReference type="Gene3D" id="3.30.450.40">
    <property type="match status" value="1"/>
</dbReference>
<evidence type="ECO:0000259" key="5">
    <source>
        <dbReference type="PROSITE" id="PS51078"/>
    </source>
</evidence>
<feature type="domain" description="IclR-ED" evidence="5">
    <location>
        <begin position="77"/>
        <end position="262"/>
    </location>
</feature>
<evidence type="ECO:0000259" key="4">
    <source>
        <dbReference type="PROSITE" id="PS51077"/>
    </source>
</evidence>
<dbReference type="SUPFAM" id="SSF55781">
    <property type="entry name" value="GAF domain-like"/>
    <property type="match status" value="1"/>
</dbReference>
<keyword evidence="2" id="KW-0238">DNA-binding</keyword>
<dbReference type="GO" id="GO:0045892">
    <property type="term" value="P:negative regulation of DNA-templated transcription"/>
    <property type="evidence" value="ECO:0007669"/>
    <property type="project" value="TreeGrafter"/>
</dbReference>
<dbReference type="PANTHER" id="PTHR30136">
    <property type="entry name" value="HELIX-TURN-HELIX TRANSCRIPTIONAL REGULATOR, ICLR FAMILY"/>
    <property type="match status" value="1"/>
</dbReference>
<dbReference type="GO" id="GO:0003677">
    <property type="term" value="F:DNA binding"/>
    <property type="evidence" value="ECO:0007669"/>
    <property type="project" value="UniProtKB-KW"/>
</dbReference>
<dbReference type="EMBL" id="QWJJ01000003">
    <property type="protein sequence ID" value="RII39856.1"/>
    <property type="molecule type" value="Genomic_DNA"/>
</dbReference>
<comment type="caution">
    <text evidence="6">The sequence shown here is derived from an EMBL/GenBank/DDBJ whole genome shotgun (WGS) entry which is preliminary data.</text>
</comment>
<dbReference type="PROSITE" id="PS51078">
    <property type="entry name" value="ICLR_ED"/>
    <property type="match status" value="1"/>
</dbReference>
<sequence length="269" mass="29077">MSDETEEKTTLYTVPPVTRAIKVLRHVGAGHGCINISQTSKTLGINRTTLIRLLNTLAEERMIEWVDDARGYALGVGLLGLAAEALSNRDILRAARPRLAALARRTHLSAHLGVLDGRDVVYLLREVPEARLVSNVREGTRLPAHATTMGRMLLAHLSEPELFGLYTGKAMPEYSAATATSPEELHRQLQQDRARGIVWSDENFEPMIGSCACPVRDHAGKVIAAINLSGSNSDFTPGTEQAELNAAAIRACAAEISEALGWRAPQVAG</sequence>
<evidence type="ECO:0000313" key="6">
    <source>
        <dbReference type="EMBL" id="RII39856.1"/>
    </source>
</evidence>
<dbReference type="Proteomes" id="UP000265848">
    <property type="component" value="Unassembled WGS sequence"/>
</dbReference>
<keyword evidence="7" id="KW-1185">Reference proteome</keyword>
<evidence type="ECO:0000256" key="1">
    <source>
        <dbReference type="ARBA" id="ARBA00023015"/>
    </source>
</evidence>
<protein>
    <submittedName>
        <fullName evidence="6">IclR family transcriptional regulator</fullName>
    </submittedName>
</protein>
<gene>
    <name evidence="6" type="ORF">DL237_03900</name>
</gene>
<dbReference type="InterPro" id="IPR050707">
    <property type="entry name" value="HTH_MetabolicPath_Reg"/>
</dbReference>
<dbReference type="RefSeq" id="WP_119397736.1">
    <property type="nucleotide sequence ID" value="NZ_QWJJ01000003.1"/>
</dbReference>
<evidence type="ECO:0000313" key="7">
    <source>
        <dbReference type="Proteomes" id="UP000265848"/>
    </source>
</evidence>
<dbReference type="Pfam" id="PF01614">
    <property type="entry name" value="IclR_C"/>
    <property type="match status" value="1"/>
</dbReference>
<dbReference type="Pfam" id="PF09339">
    <property type="entry name" value="HTH_IclR"/>
    <property type="match status" value="1"/>
</dbReference>
<feature type="domain" description="HTH iclR-type" evidence="4">
    <location>
        <begin position="14"/>
        <end position="76"/>
    </location>
</feature>
<evidence type="ECO:0000256" key="3">
    <source>
        <dbReference type="ARBA" id="ARBA00023163"/>
    </source>
</evidence>
<evidence type="ECO:0000256" key="2">
    <source>
        <dbReference type="ARBA" id="ARBA00023125"/>
    </source>
</evidence>
<proteinExistence type="predicted"/>